<proteinExistence type="predicted"/>
<dbReference type="RefSeq" id="WP_066154375.1">
    <property type="nucleotide sequence ID" value="NZ_CP020814.1"/>
</dbReference>
<dbReference type="CDD" id="cd00383">
    <property type="entry name" value="trans_reg_C"/>
    <property type="match status" value="1"/>
</dbReference>
<keyword evidence="2 4" id="KW-0238">DNA-binding</keyword>
<keyword evidence="7" id="KW-1185">Reference proteome</keyword>
<gene>
    <name evidence="6" type="primary">srrA_1</name>
    <name evidence="6" type="ORF">BkAM31D_06955</name>
</gene>
<protein>
    <submittedName>
        <fullName evidence="6">Transcriptional regulatory protein SrrA</fullName>
    </submittedName>
</protein>
<dbReference type="InterPro" id="IPR016032">
    <property type="entry name" value="Sig_transdc_resp-reg_C-effctor"/>
</dbReference>
<dbReference type="AlphaFoldDB" id="A0A1X9MAK0"/>
<evidence type="ECO:0000256" key="3">
    <source>
        <dbReference type="ARBA" id="ARBA00023163"/>
    </source>
</evidence>
<dbReference type="Gene3D" id="1.10.10.10">
    <property type="entry name" value="Winged helix-like DNA-binding domain superfamily/Winged helix DNA-binding domain"/>
    <property type="match status" value="1"/>
</dbReference>
<dbReference type="KEGG" id="bkw:BkAM31D_06955"/>
<dbReference type="GO" id="GO:0006355">
    <property type="term" value="P:regulation of DNA-templated transcription"/>
    <property type="evidence" value="ECO:0007669"/>
    <property type="project" value="InterPro"/>
</dbReference>
<dbReference type="GO" id="GO:0000160">
    <property type="term" value="P:phosphorelay signal transduction system"/>
    <property type="evidence" value="ECO:0007669"/>
    <property type="project" value="InterPro"/>
</dbReference>
<evidence type="ECO:0000256" key="4">
    <source>
        <dbReference type="PROSITE-ProRule" id="PRU01091"/>
    </source>
</evidence>
<dbReference type="InterPro" id="IPR001867">
    <property type="entry name" value="OmpR/PhoB-type_DNA-bd"/>
</dbReference>
<dbReference type="Proteomes" id="UP000193006">
    <property type="component" value="Chromosome"/>
</dbReference>
<dbReference type="InterPro" id="IPR036388">
    <property type="entry name" value="WH-like_DNA-bd_sf"/>
</dbReference>
<organism evidence="6 7">
    <name type="scientific">Halalkalibacter krulwichiae</name>
    <dbReference type="NCBI Taxonomy" id="199441"/>
    <lineage>
        <taxon>Bacteria</taxon>
        <taxon>Bacillati</taxon>
        <taxon>Bacillota</taxon>
        <taxon>Bacilli</taxon>
        <taxon>Bacillales</taxon>
        <taxon>Bacillaceae</taxon>
        <taxon>Halalkalibacter</taxon>
    </lineage>
</organism>
<feature type="domain" description="OmpR/PhoB-type" evidence="5">
    <location>
        <begin position="1"/>
        <end position="92"/>
    </location>
</feature>
<evidence type="ECO:0000313" key="6">
    <source>
        <dbReference type="EMBL" id="ARK29620.1"/>
    </source>
</evidence>
<reference evidence="6 7" key="1">
    <citation type="submission" date="2017-04" db="EMBL/GenBank/DDBJ databases">
        <title>Bacillus krulwichiae AM31D Genome sequencing and assembly.</title>
        <authorList>
            <person name="Krulwich T.A."/>
            <person name="Anastor L."/>
            <person name="Ehrlich R."/>
            <person name="Ehrlich G.D."/>
            <person name="Janto B."/>
        </authorList>
    </citation>
    <scope>NUCLEOTIDE SEQUENCE [LARGE SCALE GENOMIC DNA]</scope>
    <source>
        <strain evidence="6 7">AM31D</strain>
    </source>
</reference>
<accession>A0A1X9MAK0</accession>
<evidence type="ECO:0000259" key="5">
    <source>
        <dbReference type="PROSITE" id="PS51755"/>
    </source>
</evidence>
<name>A0A1X9MAK0_9BACI</name>
<feature type="DNA-binding region" description="OmpR/PhoB-type" evidence="4">
    <location>
        <begin position="1"/>
        <end position="92"/>
    </location>
</feature>
<dbReference type="Pfam" id="PF00486">
    <property type="entry name" value="Trans_reg_C"/>
    <property type="match status" value="1"/>
</dbReference>
<dbReference type="STRING" id="199441.BkAM31D_06955"/>
<keyword evidence="3" id="KW-0804">Transcription</keyword>
<evidence type="ECO:0000313" key="7">
    <source>
        <dbReference type="Proteomes" id="UP000193006"/>
    </source>
</evidence>
<dbReference type="PROSITE" id="PS51755">
    <property type="entry name" value="OMPR_PHOB"/>
    <property type="match status" value="1"/>
</dbReference>
<evidence type="ECO:0000256" key="2">
    <source>
        <dbReference type="ARBA" id="ARBA00023125"/>
    </source>
</evidence>
<dbReference type="SUPFAM" id="SSF46894">
    <property type="entry name" value="C-terminal effector domain of the bipartite response regulators"/>
    <property type="match status" value="1"/>
</dbReference>
<sequence>MTIELNEAEFLVTVENESVQLLRKEFLLFAYLYRHKEKTFTREQLLDAVWRLESPSDRTVDDHIYRLRKKLNRWCNLFRIETKKGYGYCLKIVEVPEKSNPLMNNREFIEQTNKLFRLYYMYGQGKAIETLISSPSLAVPLDPKQQLLSMIIKGEYKKILESEHLSELDKVYIYIDLYVHLEGNLDDSIAVTKKVLATMKLESDLLDELMYISLPIQYLLNNQMDEATEQIELAKKKVNTPDNGFYPIVLMIEFMLYLRRRQLVVAKKKIEEVEQLLIERPYQRELGMASILRGLLLFAEGNAKEAKENVNVGLEIVQGTKNEYYFLFCYTVIISFLNVYQVEQVHVRFYQALQQSYFKRHHLDELKPIVVRKISHLLTARA</sequence>
<evidence type="ECO:0000256" key="1">
    <source>
        <dbReference type="ARBA" id="ARBA00023015"/>
    </source>
</evidence>
<keyword evidence="1" id="KW-0805">Transcription regulation</keyword>
<dbReference type="GO" id="GO:0003677">
    <property type="term" value="F:DNA binding"/>
    <property type="evidence" value="ECO:0007669"/>
    <property type="project" value="UniProtKB-UniRule"/>
</dbReference>
<dbReference type="SMART" id="SM00862">
    <property type="entry name" value="Trans_reg_C"/>
    <property type="match status" value="1"/>
</dbReference>
<dbReference type="EMBL" id="CP020814">
    <property type="protein sequence ID" value="ARK29620.1"/>
    <property type="molecule type" value="Genomic_DNA"/>
</dbReference>